<dbReference type="RefSeq" id="XP_025832141.1">
    <property type="nucleotide sequence ID" value="XM_025976356.1"/>
</dbReference>
<dbReference type="InterPro" id="IPR016616">
    <property type="entry name" value="Bardet-Biedl_syndrome_2_prot"/>
</dbReference>
<dbReference type="GO" id="GO:0031514">
    <property type="term" value="C:motile cilium"/>
    <property type="evidence" value="ECO:0007669"/>
    <property type="project" value="TreeGrafter"/>
</dbReference>
<evidence type="ECO:0000313" key="2">
    <source>
        <dbReference type="Proteomes" id="UP000192223"/>
    </source>
</evidence>
<dbReference type="GeneID" id="112904967"/>
<name>A0A7F5R849_AGRPL</name>
<dbReference type="GO" id="GO:0016020">
    <property type="term" value="C:membrane"/>
    <property type="evidence" value="ECO:0007669"/>
    <property type="project" value="TreeGrafter"/>
</dbReference>
<dbReference type="PANTHER" id="PTHR32465:SF0">
    <property type="entry name" value="BARDET-BIEDL SYNDROME 2 PROTEIN"/>
    <property type="match status" value="1"/>
</dbReference>
<keyword evidence="2" id="KW-1185">Reference proteome</keyword>
<gene>
    <name evidence="3" type="primary">LOC112904967</name>
</gene>
<keyword evidence="1" id="KW-0175">Coiled coil</keyword>
<organism evidence="2 3">
    <name type="scientific">Agrilus planipennis</name>
    <name type="common">Emerald ash borer</name>
    <name type="synonym">Agrilus marcopoli</name>
    <dbReference type="NCBI Taxonomy" id="224129"/>
    <lineage>
        <taxon>Eukaryota</taxon>
        <taxon>Metazoa</taxon>
        <taxon>Ecdysozoa</taxon>
        <taxon>Arthropoda</taxon>
        <taxon>Hexapoda</taxon>
        <taxon>Insecta</taxon>
        <taxon>Pterygota</taxon>
        <taxon>Neoptera</taxon>
        <taxon>Endopterygota</taxon>
        <taxon>Coleoptera</taxon>
        <taxon>Polyphaga</taxon>
        <taxon>Elateriformia</taxon>
        <taxon>Buprestoidea</taxon>
        <taxon>Buprestidae</taxon>
        <taxon>Agrilinae</taxon>
        <taxon>Agrilus</taxon>
    </lineage>
</organism>
<sequence length="173" mass="19393">MGSSSTTFLYKNRSFILIKTGEILFKDVLEHGIAGIIEADYRSNGKSDLIVATINGTIKGFSTTKPAAIMYTVEQQEEAIKELLAEKQKLLDEMKTNEKLKIKNGDRVYLEDDLISSGIIPANTKLSVIISNEDPNKVLRKVLSCAKKQKRQECPEVGNILKYFFLISYKLAN</sequence>
<feature type="coiled-coil region" evidence="1">
    <location>
        <begin position="73"/>
        <end position="100"/>
    </location>
</feature>
<protein>
    <submittedName>
        <fullName evidence="3">Bardet-Biedl syndrome 2 protein-like</fullName>
    </submittedName>
</protein>
<dbReference type="GO" id="GO:0034464">
    <property type="term" value="C:BBSome"/>
    <property type="evidence" value="ECO:0007669"/>
    <property type="project" value="InterPro"/>
</dbReference>
<dbReference type="AlphaFoldDB" id="A0A7F5R849"/>
<dbReference type="Proteomes" id="UP000192223">
    <property type="component" value="Unplaced"/>
</dbReference>
<dbReference type="InParanoid" id="A0A7F5R849"/>
<accession>A0A7F5R849</accession>
<evidence type="ECO:0000313" key="3">
    <source>
        <dbReference type="RefSeq" id="XP_025832141.1"/>
    </source>
</evidence>
<evidence type="ECO:0000256" key="1">
    <source>
        <dbReference type="SAM" id="Coils"/>
    </source>
</evidence>
<dbReference type="GO" id="GO:1905515">
    <property type="term" value="P:non-motile cilium assembly"/>
    <property type="evidence" value="ECO:0007669"/>
    <property type="project" value="InterPro"/>
</dbReference>
<dbReference type="OrthoDB" id="2120021at2759"/>
<dbReference type="GO" id="GO:0043005">
    <property type="term" value="C:neuron projection"/>
    <property type="evidence" value="ECO:0007669"/>
    <property type="project" value="TreeGrafter"/>
</dbReference>
<dbReference type="KEGG" id="apln:112904967"/>
<dbReference type="PANTHER" id="PTHR32465">
    <property type="entry name" value="BARDET-BIEDL SYNDROME 2 PROTEIN"/>
    <property type="match status" value="1"/>
</dbReference>
<proteinExistence type="predicted"/>
<reference evidence="3" key="1">
    <citation type="submission" date="2025-08" db="UniProtKB">
        <authorList>
            <consortium name="RefSeq"/>
        </authorList>
    </citation>
    <scope>IDENTIFICATION</scope>
    <source>
        <tissue evidence="3">Entire body</tissue>
    </source>
</reference>
<dbReference type="GO" id="GO:0036064">
    <property type="term" value="C:ciliary basal body"/>
    <property type="evidence" value="ECO:0007669"/>
    <property type="project" value="TreeGrafter"/>
</dbReference>